<sequence>MEFMLNFWASLHCVYGDRNVSTTIMGSGTTHISQHRGISPYELLKIMLWTCRVGETPVARPVILSLIVVRDLINWTRFSEIEAATHGL</sequence>
<evidence type="ECO:0000313" key="2">
    <source>
        <dbReference type="EMBL" id="MBA0309446.1"/>
    </source>
</evidence>
<evidence type="ECO:0000313" key="3">
    <source>
        <dbReference type="Proteomes" id="UP000822271"/>
    </source>
</evidence>
<comment type="caution">
    <text evidence="2">The sequence shown here is derived from an EMBL/GenBank/DDBJ whole genome shotgun (WGS) entry which is preliminary data.</text>
</comment>
<reference evidence="2" key="1">
    <citation type="submission" date="2018-09" db="EMBL/GenBank/DDBJ databases">
        <authorList>
            <person name="Groschel M."/>
            <person name="Kohl T."/>
            <person name="Conchillo-Sole O."/>
            <person name="Mamat U."/>
            <person name="Yero D."/>
            <person name="Niemann S."/>
            <person name="Daura X."/>
            <person name="Gibert I."/>
        </authorList>
    </citation>
    <scope>NUCLEOTIDE SEQUENCE</scope>
    <source>
        <strain evidence="2">OG156</strain>
    </source>
</reference>
<reference evidence="2" key="2">
    <citation type="journal article" date="2020" name="Front. Microbiol.">
        <title>Genetic Variants of the DSF Quorum Sensing System in Stenotrophomonas maltophilia Influence Virulence and Resistance Phenotypes Among Genotypically Diverse Clinical Isolates.</title>
        <authorList>
            <person name="Yero D."/>
            <person name="Huedo P."/>
            <person name="Conchillo-Sole O."/>
            <person name="Martinez-Servat S."/>
            <person name="Mamat U."/>
            <person name="Coves X."/>
            <person name="Llanas F."/>
            <person name="Roca I."/>
            <person name="Vila J."/>
            <person name="Schaible U.E."/>
            <person name="Daura X."/>
            <person name="Gibert I."/>
        </authorList>
    </citation>
    <scope>NUCLEOTIDE SEQUENCE</scope>
    <source>
        <strain evidence="2">OG156</strain>
    </source>
</reference>
<feature type="domain" description="Thoeris protein ThsA Macro" evidence="1">
    <location>
        <begin position="2"/>
        <end position="54"/>
    </location>
</feature>
<evidence type="ECO:0000259" key="1">
    <source>
        <dbReference type="Pfam" id="PF20016"/>
    </source>
</evidence>
<dbReference type="Proteomes" id="UP000822271">
    <property type="component" value="Unassembled WGS sequence"/>
</dbReference>
<dbReference type="EMBL" id="RAUE01000001">
    <property type="protein sequence ID" value="MBA0309446.1"/>
    <property type="molecule type" value="Genomic_DNA"/>
</dbReference>
<proteinExistence type="predicted"/>
<organism evidence="2 3">
    <name type="scientific">Stenotrophomonas maltophilia</name>
    <name type="common">Pseudomonas maltophilia</name>
    <name type="synonym">Xanthomonas maltophilia</name>
    <dbReference type="NCBI Taxonomy" id="40324"/>
    <lineage>
        <taxon>Bacteria</taxon>
        <taxon>Pseudomonadati</taxon>
        <taxon>Pseudomonadota</taxon>
        <taxon>Gammaproteobacteria</taxon>
        <taxon>Lysobacterales</taxon>
        <taxon>Lysobacteraceae</taxon>
        <taxon>Stenotrophomonas</taxon>
        <taxon>Stenotrophomonas maltophilia group</taxon>
    </lineage>
</organism>
<gene>
    <name evidence="2" type="ORF">D7Y33_00165</name>
</gene>
<dbReference type="AlphaFoldDB" id="A0AAW3RX33"/>
<name>A0AAW3RX33_STEMA</name>
<protein>
    <recommendedName>
        <fullName evidence="1">Thoeris protein ThsA Macro domain-containing protein</fullName>
    </recommendedName>
</protein>
<dbReference type="Pfam" id="PF20016">
    <property type="entry name" value="ThsA_Macro"/>
    <property type="match status" value="1"/>
</dbReference>
<accession>A0AAW3RX33</accession>
<dbReference type="InterPro" id="IPR045535">
    <property type="entry name" value="ThsA_Macro"/>
</dbReference>